<feature type="domain" description="HipA-like kinase" evidence="1">
    <location>
        <begin position="13"/>
        <end position="175"/>
    </location>
</feature>
<sequence length="251" mass="26777">MLPAITAIRYVTPLKEGGSLPGLVEADDLGTYVVKWRGAGQGPKALVAEVIVGELARALGLPVPDLADLSLDEGIAKGEPDPEVQELLLASVGDNLAMDFLPASLGFDPAVHKVEPGLASRIVWLDAFTENVDRTWRNPNLLVWHGEPWLIDHGASLYFHHNWPRAAAAVTRPFKGDDHVLAAFATDLPGANAELGARVTPELLDGVLALVPDAWLDSPDHDGPDAVRAAYREHLLARVAASGAWLPEVSA</sequence>
<dbReference type="AlphaFoldDB" id="A0A9W6SNV7"/>
<dbReference type="InterPro" id="IPR046748">
    <property type="entry name" value="HipA_2"/>
</dbReference>
<evidence type="ECO:0000313" key="3">
    <source>
        <dbReference type="Proteomes" id="UP001165079"/>
    </source>
</evidence>
<evidence type="ECO:0000259" key="1">
    <source>
        <dbReference type="Pfam" id="PF20613"/>
    </source>
</evidence>
<evidence type="ECO:0000313" key="2">
    <source>
        <dbReference type="EMBL" id="GLZ79411.1"/>
    </source>
</evidence>
<protein>
    <recommendedName>
        <fullName evidence="1">HipA-like kinase domain-containing protein</fullName>
    </recommendedName>
</protein>
<dbReference type="Proteomes" id="UP001165079">
    <property type="component" value="Unassembled WGS sequence"/>
</dbReference>
<name>A0A9W6SNV7_9ACTN</name>
<gene>
    <name evidence="2" type="ORF">Afil01_42180</name>
</gene>
<organism evidence="2 3">
    <name type="scientific">Actinorhabdospora filicis</name>
    <dbReference type="NCBI Taxonomy" id="1785913"/>
    <lineage>
        <taxon>Bacteria</taxon>
        <taxon>Bacillati</taxon>
        <taxon>Actinomycetota</taxon>
        <taxon>Actinomycetes</taxon>
        <taxon>Micromonosporales</taxon>
        <taxon>Micromonosporaceae</taxon>
        <taxon>Actinorhabdospora</taxon>
    </lineage>
</organism>
<reference evidence="2" key="1">
    <citation type="submission" date="2023-03" db="EMBL/GenBank/DDBJ databases">
        <title>Actinorhabdospora filicis NBRC 111898.</title>
        <authorList>
            <person name="Ichikawa N."/>
            <person name="Sato H."/>
            <person name="Tonouchi N."/>
        </authorList>
    </citation>
    <scope>NUCLEOTIDE SEQUENCE</scope>
    <source>
        <strain evidence="2">NBRC 111898</strain>
    </source>
</reference>
<dbReference type="EMBL" id="BSTX01000003">
    <property type="protein sequence ID" value="GLZ79411.1"/>
    <property type="molecule type" value="Genomic_DNA"/>
</dbReference>
<keyword evidence="3" id="KW-1185">Reference proteome</keyword>
<proteinExistence type="predicted"/>
<accession>A0A9W6SNV7</accession>
<dbReference type="Pfam" id="PF20613">
    <property type="entry name" value="HipA_2"/>
    <property type="match status" value="1"/>
</dbReference>
<dbReference type="RefSeq" id="WP_285664566.1">
    <property type="nucleotide sequence ID" value="NZ_BSTX01000003.1"/>
</dbReference>
<comment type="caution">
    <text evidence="2">The sequence shown here is derived from an EMBL/GenBank/DDBJ whole genome shotgun (WGS) entry which is preliminary data.</text>
</comment>